<sequence>MRVRLSADALRGKTNSGIASFRNVIRRGLTLLHDRPGAGFTDSRIPIQGARRIIVDGWYFDYDVIGDAIWVHRITSSVNTPSLSHEDDFDYERPPAGSSES</sequence>
<dbReference type="Proteomes" id="UP001217476">
    <property type="component" value="Chromosome"/>
</dbReference>
<evidence type="ECO:0000313" key="2">
    <source>
        <dbReference type="EMBL" id="WEK03950.1"/>
    </source>
</evidence>
<protein>
    <recommendedName>
        <fullName evidence="4">Type II toxin-antitoxin system RelE/ParE family toxin</fullName>
    </recommendedName>
</protein>
<dbReference type="EMBL" id="CP119312">
    <property type="protein sequence ID" value="WEK03950.1"/>
    <property type="molecule type" value="Genomic_DNA"/>
</dbReference>
<dbReference type="AlphaFoldDB" id="A0AAJ6AYT7"/>
<accession>A0AAJ6AYT7</accession>
<reference evidence="2" key="1">
    <citation type="submission" date="2023-03" db="EMBL/GenBank/DDBJ databases">
        <title>Andean soil-derived lignocellulolytic bacterial consortium as a source of novel taxa and putative plastic-active enzymes.</title>
        <authorList>
            <person name="Diaz-Garcia L."/>
            <person name="Chuvochina M."/>
            <person name="Feuerriegel G."/>
            <person name="Bunk B."/>
            <person name="Sproer C."/>
            <person name="Streit W.R."/>
            <person name="Rodriguez L.M."/>
            <person name="Overmann J."/>
            <person name="Jimenez D.J."/>
        </authorList>
    </citation>
    <scope>NUCLEOTIDE SEQUENCE</scope>
    <source>
        <strain evidence="2">MAG 4196</strain>
    </source>
</reference>
<evidence type="ECO:0000256" key="1">
    <source>
        <dbReference type="SAM" id="MobiDB-lite"/>
    </source>
</evidence>
<gene>
    <name evidence="2" type="ORF">P0Y65_17425</name>
</gene>
<evidence type="ECO:0008006" key="4">
    <source>
        <dbReference type="Google" id="ProtNLM"/>
    </source>
</evidence>
<name>A0AAJ6AYT7_9HYPH</name>
<evidence type="ECO:0000313" key="3">
    <source>
        <dbReference type="Proteomes" id="UP001217476"/>
    </source>
</evidence>
<feature type="region of interest" description="Disordered" evidence="1">
    <location>
        <begin position="79"/>
        <end position="101"/>
    </location>
</feature>
<proteinExistence type="predicted"/>
<organism evidence="2 3">
    <name type="scientific">Candidatus Devosia phytovorans</name>
    <dbReference type="NCBI Taxonomy" id="3121372"/>
    <lineage>
        <taxon>Bacteria</taxon>
        <taxon>Pseudomonadati</taxon>
        <taxon>Pseudomonadota</taxon>
        <taxon>Alphaproteobacteria</taxon>
        <taxon>Hyphomicrobiales</taxon>
        <taxon>Devosiaceae</taxon>
        <taxon>Devosia</taxon>
    </lineage>
</organism>